<evidence type="ECO:0000313" key="3">
    <source>
        <dbReference type="Proteomes" id="UP000632222"/>
    </source>
</evidence>
<dbReference type="SUPFAM" id="SSF103473">
    <property type="entry name" value="MFS general substrate transporter"/>
    <property type="match status" value="1"/>
</dbReference>
<evidence type="ECO:0000256" key="1">
    <source>
        <dbReference type="SAM" id="Phobius"/>
    </source>
</evidence>
<feature type="transmembrane region" description="Helical" evidence="1">
    <location>
        <begin position="361"/>
        <end position="384"/>
    </location>
</feature>
<dbReference type="InterPro" id="IPR052528">
    <property type="entry name" value="Sugar_transport-like"/>
</dbReference>
<feature type="transmembrane region" description="Helical" evidence="1">
    <location>
        <begin position="390"/>
        <end position="408"/>
    </location>
</feature>
<keyword evidence="1" id="KW-0472">Membrane</keyword>
<feature type="transmembrane region" description="Helical" evidence="1">
    <location>
        <begin position="53"/>
        <end position="74"/>
    </location>
</feature>
<dbReference type="Pfam" id="PF07690">
    <property type="entry name" value="MFS_1"/>
    <property type="match status" value="1"/>
</dbReference>
<protein>
    <submittedName>
        <fullName evidence="2">MFS transporter</fullName>
    </submittedName>
</protein>
<reference evidence="3" key="1">
    <citation type="journal article" date="2019" name="Int. J. Syst. Evol. Microbiol.">
        <title>The Global Catalogue of Microorganisms (GCM) 10K type strain sequencing project: providing services to taxonomists for standard genome sequencing and annotation.</title>
        <authorList>
            <consortium name="The Broad Institute Genomics Platform"/>
            <consortium name="The Broad Institute Genome Sequencing Center for Infectious Disease"/>
            <person name="Wu L."/>
            <person name="Ma J."/>
        </authorList>
    </citation>
    <scope>NUCLEOTIDE SEQUENCE [LARGE SCALE GENOMIC DNA]</scope>
    <source>
        <strain evidence="3">JCM 14370</strain>
    </source>
</reference>
<dbReference type="Gene3D" id="1.20.1250.20">
    <property type="entry name" value="MFS general substrate transporter like domains"/>
    <property type="match status" value="1"/>
</dbReference>
<feature type="transmembrane region" description="Helical" evidence="1">
    <location>
        <begin position="263"/>
        <end position="281"/>
    </location>
</feature>
<sequence length="419" mass="45916">MQSLYAEIRDPQKLNTLKLSVWEGCIWQIYATWMLGPIFIGHLGHLGASSAELAFAGSIPFLAQLSGPVTAWWVSQVKKRKRLMFYLGLVGRLVGILPLVLLFTDVPDPQKVIWLLMGLAITNIFQSAAGTIWSGIMGDVVPGVIRGRYFGMRNGLMGMCATSAALLGGLVIDHLVPPSNYAVLFGAAFVLSMVSTVMYLMYHDPYPSAPRLTFKDVLMTPLRDANFAPFLRFMTVWGGAQAFCTVMLVPYFLKEMHFTMTQVGLYTALTAAVGLLVNYQIGKVVDRIPNTLVLKMAALCSAFLIPLTLMVIYQTHWTALVWLLAVLEAVIYSAANLTIFNLAMQKTQPGNRLPYLSSGNLLSGAAAFSMGLVAGGVVSLLQGLHVQEHYLVYFLLCIGMRLICLLPIRGIRLADAAKN</sequence>
<dbReference type="InterPro" id="IPR011701">
    <property type="entry name" value="MFS"/>
</dbReference>
<feature type="transmembrane region" description="Helical" evidence="1">
    <location>
        <begin position="113"/>
        <end position="136"/>
    </location>
</feature>
<feature type="transmembrane region" description="Helical" evidence="1">
    <location>
        <begin position="319"/>
        <end position="340"/>
    </location>
</feature>
<dbReference type="Proteomes" id="UP000632222">
    <property type="component" value="Unassembled WGS sequence"/>
</dbReference>
<keyword evidence="1" id="KW-1133">Transmembrane helix</keyword>
<name>A0ABQ2CX21_9DEIO</name>
<feature type="transmembrane region" description="Helical" evidence="1">
    <location>
        <begin position="182"/>
        <end position="202"/>
    </location>
</feature>
<keyword evidence="1" id="KW-0812">Transmembrane</keyword>
<feature type="transmembrane region" description="Helical" evidence="1">
    <location>
        <begin position="230"/>
        <end position="251"/>
    </location>
</feature>
<keyword evidence="3" id="KW-1185">Reference proteome</keyword>
<feature type="transmembrane region" description="Helical" evidence="1">
    <location>
        <begin position="83"/>
        <end position="101"/>
    </location>
</feature>
<feature type="transmembrane region" description="Helical" evidence="1">
    <location>
        <begin position="293"/>
        <end position="313"/>
    </location>
</feature>
<gene>
    <name evidence="2" type="ORF">GCM10008938_14290</name>
</gene>
<dbReference type="EMBL" id="BMOD01000003">
    <property type="protein sequence ID" value="GGJ29287.1"/>
    <property type="molecule type" value="Genomic_DNA"/>
</dbReference>
<feature type="transmembrane region" description="Helical" evidence="1">
    <location>
        <begin position="156"/>
        <end position="176"/>
    </location>
</feature>
<dbReference type="InterPro" id="IPR036259">
    <property type="entry name" value="MFS_trans_sf"/>
</dbReference>
<dbReference type="RefSeq" id="WP_189001817.1">
    <property type="nucleotide sequence ID" value="NZ_BMOD01000003.1"/>
</dbReference>
<evidence type="ECO:0000313" key="2">
    <source>
        <dbReference type="EMBL" id="GGJ29287.1"/>
    </source>
</evidence>
<dbReference type="PANTHER" id="PTHR23526">
    <property type="entry name" value="INTEGRAL MEMBRANE TRANSPORT PROTEIN-RELATED"/>
    <property type="match status" value="1"/>
</dbReference>
<dbReference type="PANTHER" id="PTHR23526:SF2">
    <property type="entry name" value="MAJOR FACILITATOR SUPERFAMILY (MFS) PROFILE DOMAIN-CONTAINING PROTEIN"/>
    <property type="match status" value="1"/>
</dbReference>
<feature type="transmembrane region" description="Helical" evidence="1">
    <location>
        <begin position="21"/>
        <end position="41"/>
    </location>
</feature>
<comment type="caution">
    <text evidence="2">The sequence shown here is derived from an EMBL/GenBank/DDBJ whole genome shotgun (WGS) entry which is preliminary data.</text>
</comment>
<proteinExistence type="predicted"/>
<accession>A0ABQ2CX21</accession>
<organism evidence="2 3">
    <name type="scientific">Deinococcus roseus</name>
    <dbReference type="NCBI Taxonomy" id="392414"/>
    <lineage>
        <taxon>Bacteria</taxon>
        <taxon>Thermotogati</taxon>
        <taxon>Deinococcota</taxon>
        <taxon>Deinococci</taxon>
        <taxon>Deinococcales</taxon>
        <taxon>Deinococcaceae</taxon>
        <taxon>Deinococcus</taxon>
    </lineage>
</organism>